<name>A0A1I4TBN7_9BURK</name>
<dbReference type="STRING" id="758825.SAMN02982985_05143"/>
<proteinExistence type="predicted"/>
<accession>A0A1I4TBN7</accession>
<dbReference type="PROSITE" id="PS50234">
    <property type="entry name" value="VWFA"/>
    <property type="match status" value="1"/>
</dbReference>
<protein>
    <submittedName>
        <fullName evidence="2">Uncharacterized conserved protein YegL, contains vWA domain of TerY type</fullName>
    </submittedName>
</protein>
<dbReference type="InterPro" id="IPR002035">
    <property type="entry name" value="VWF_A"/>
</dbReference>
<evidence type="ECO:0000313" key="3">
    <source>
        <dbReference type="Proteomes" id="UP000199470"/>
    </source>
</evidence>
<dbReference type="Pfam" id="PF15616">
    <property type="entry name" value="TerY_C"/>
    <property type="match status" value="1"/>
</dbReference>
<dbReference type="EMBL" id="FOTW01000030">
    <property type="protein sequence ID" value="SFM73990.1"/>
    <property type="molecule type" value="Genomic_DNA"/>
</dbReference>
<dbReference type="OrthoDB" id="9806395at2"/>
<reference evidence="2 3" key="1">
    <citation type="submission" date="2016-10" db="EMBL/GenBank/DDBJ databases">
        <authorList>
            <person name="de Groot N.N."/>
        </authorList>
    </citation>
    <scope>NUCLEOTIDE SEQUENCE [LARGE SCALE GENOMIC DNA]</scope>
    <source>
        <strain evidence="2 3">ATCC 43154</strain>
    </source>
</reference>
<dbReference type="Proteomes" id="UP000199470">
    <property type="component" value="Unassembled WGS sequence"/>
</dbReference>
<feature type="domain" description="VWFA" evidence="1">
    <location>
        <begin position="5"/>
        <end position="183"/>
    </location>
</feature>
<dbReference type="InterPro" id="IPR036465">
    <property type="entry name" value="vWFA_dom_sf"/>
</dbReference>
<evidence type="ECO:0000259" key="1">
    <source>
        <dbReference type="PROSITE" id="PS50234"/>
    </source>
</evidence>
<sequence length="348" mass="37457">MRRLPIYLLLDVSESMVGANLRHLQQGLARLIATLRTDPHALESVFLSTIVFAGKARTLTPLTELALFYPPRLPAGSGTSLGAALEHLMDELDRNIVAGSAERKGDWRPVVYLMTDGKPTDDIEPALKRWHAKYAQRVTLVAIGIGAHAALPVLHRLTENVLSLDVNGEEDFKRFVDWVSRSVAAQSRSVATAGGGVNLAKLDDGIMRKIGALENAGTVDEDLVVLTGRCQTNALPYLMKYERNLHHLGQGGLDMKVDLYKLTGVFAMEQDYDELSDARALLRTVNTDALVGSPGCPHCGNPIGFAMCGCGQIMCIRGEGPATCPGCGKACNFTAGDGEGFDVARSRG</sequence>
<evidence type="ECO:0000313" key="2">
    <source>
        <dbReference type="EMBL" id="SFM73990.1"/>
    </source>
</evidence>
<gene>
    <name evidence="2" type="ORF">SAMN02982985_05143</name>
</gene>
<dbReference type="SMART" id="SM00327">
    <property type="entry name" value="VWA"/>
    <property type="match status" value="1"/>
</dbReference>
<dbReference type="InterPro" id="IPR028274">
    <property type="entry name" value="TerY-C"/>
</dbReference>
<dbReference type="Gene3D" id="3.40.50.410">
    <property type="entry name" value="von Willebrand factor, type A domain"/>
    <property type="match status" value="1"/>
</dbReference>
<dbReference type="Pfam" id="PF00092">
    <property type="entry name" value="VWA"/>
    <property type="match status" value="1"/>
</dbReference>
<keyword evidence="3" id="KW-1185">Reference proteome</keyword>
<dbReference type="RefSeq" id="WP_093390551.1">
    <property type="nucleotide sequence ID" value="NZ_FOTW01000030.1"/>
</dbReference>
<dbReference type="SUPFAM" id="SSF53300">
    <property type="entry name" value="vWA-like"/>
    <property type="match status" value="1"/>
</dbReference>
<organism evidence="2 3">
    <name type="scientific">Rugamonas rubra</name>
    <dbReference type="NCBI Taxonomy" id="758825"/>
    <lineage>
        <taxon>Bacteria</taxon>
        <taxon>Pseudomonadati</taxon>
        <taxon>Pseudomonadota</taxon>
        <taxon>Betaproteobacteria</taxon>
        <taxon>Burkholderiales</taxon>
        <taxon>Oxalobacteraceae</taxon>
        <taxon>Telluria group</taxon>
        <taxon>Rugamonas</taxon>
    </lineage>
</organism>
<dbReference type="AlphaFoldDB" id="A0A1I4TBN7"/>